<dbReference type="WBParaSite" id="PTRK_0001030900.1">
    <property type="protein sequence ID" value="PTRK_0001030900.1"/>
    <property type="gene ID" value="PTRK_0001030900"/>
</dbReference>
<organism evidence="1 2">
    <name type="scientific">Parastrongyloides trichosuri</name>
    <name type="common">Possum-specific nematode worm</name>
    <dbReference type="NCBI Taxonomy" id="131310"/>
    <lineage>
        <taxon>Eukaryota</taxon>
        <taxon>Metazoa</taxon>
        <taxon>Ecdysozoa</taxon>
        <taxon>Nematoda</taxon>
        <taxon>Chromadorea</taxon>
        <taxon>Rhabditida</taxon>
        <taxon>Tylenchina</taxon>
        <taxon>Panagrolaimomorpha</taxon>
        <taxon>Strongyloidoidea</taxon>
        <taxon>Strongyloididae</taxon>
        <taxon>Parastrongyloides</taxon>
    </lineage>
</organism>
<protein>
    <submittedName>
        <fullName evidence="2">WD repeat-containing protein</fullName>
    </submittedName>
</protein>
<proteinExistence type="predicted"/>
<reference evidence="2" key="1">
    <citation type="submission" date="2017-02" db="UniProtKB">
        <authorList>
            <consortium name="WormBaseParasite"/>
        </authorList>
    </citation>
    <scope>IDENTIFICATION</scope>
</reference>
<dbReference type="AlphaFoldDB" id="A0A0N4ZP48"/>
<keyword evidence="1" id="KW-1185">Reference proteome</keyword>
<accession>A0A0N4ZP48</accession>
<evidence type="ECO:0000313" key="2">
    <source>
        <dbReference type="WBParaSite" id="PTRK_0001030900.1"/>
    </source>
</evidence>
<sequence length="318" mass="36736">MILDIFGNLLYIKDSQIDSNYDLLNLINKGDRFSNDDNVIEVVSSAKKDQKLAVSWTVFNMDYIPLYSILTLFDIVDDIGIVVCIGQKIVDNTANCTNITTFNNKDYAVFQLNEMMPQLFDINSSQFENVNDPTDISKIFQDYPTNCNYIRSVFYSDNMYDIVIATNDTGKLYITVATKDKFIIRRIKTFNRILSFIKFFKEKGESNIYKLVTTEGDGPVLHFNIEINDGDFQETLNFQDNTWENYDLITNIDFNSDMTEYSVSTYSGGVFVFKYFWNHSTLNHVFNVDCPITTIKYISDTSYAILSTSGLHIYKRIL</sequence>
<evidence type="ECO:0000313" key="1">
    <source>
        <dbReference type="Proteomes" id="UP000038045"/>
    </source>
</evidence>
<name>A0A0N4ZP48_PARTI</name>
<dbReference type="Proteomes" id="UP000038045">
    <property type="component" value="Unplaced"/>
</dbReference>